<evidence type="ECO:0000313" key="3">
    <source>
        <dbReference type="Proteomes" id="UP000264820"/>
    </source>
</evidence>
<dbReference type="Pfam" id="PF08246">
    <property type="entry name" value="Inhibitor_I29"/>
    <property type="match status" value="1"/>
</dbReference>
<dbReference type="SUPFAM" id="SSF54001">
    <property type="entry name" value="Cysteine proteinases"/>
    <property type="match status" value="1"/>
</dbReference>
<dbReference type="Ensembl" id="ENSHCOT00000016951.1">
    <property type="protein sequence ID" value="ENSHCOP00000010521.1"/>
    <property type="gene ID" value="ENSHCOG00000013154.1"/>
</dbReference>
<reference evidence="2" key="1">
    <citation type="submission" date="2025-08" db="UniProtKB">
        <authorList>
            <consortium name="Ensembl"/>
        </authorList>
    </citation>
    <scope>IDENTIFICATION</scope>
</reference>
<keyword evidence="3" id="KW-1185">Reference proteome</keyword>
<sequence>MIQTFIATALFFLRVSHLNDTELTGLMFTSLLLISLHAALVAAMLDISLDEHWKLWKKTHKTSHKMRNTLEELHRRGVWEKNLVLITRHNLEASMGLHSYQLSMNVLGDLTLDEIRQSFATLTPPTDFHNLSSEWPRSQMAAVPDSVDWRDQGRVTSVKMQVKS</sequence>
<dbReference type="STRING" id="109280.ENSHCOP00000010521"/>
<protein>
    <recommendedName>
        <fullName evidence="1">Cathepsin propeptide inhibitor domain-containing protein</fullName>
    </recommendedName>
</protein>
<dbReference type="GeneTree" id="ENSGT00940000155176"/>
<proteinExistence type="predicted"/>
<dbReference type="InterPro" id="IPR038765">
    <property type="entry name" value="Papain-like_cys_pep_sf"/>
</dbReference>
<feature type="domain" description="Cathepsin propeptide inhibitor" evidence="1">
    <location>
        <begin position="53"/>
        <end position="115"/>
    </location>
</feature>
<evidence type="ECO:0000313" key="2">
    <source>
        <dbReference type="Ensembl" id="ENSHCOP00000010521.1"/>
    </source>
</evidence>
<organism evidence="2 3">
    <name type="scientific">Hippocampus comes</name>
    <name type="common">Tiger tail seahorse</name>
    <dbReference type="NCBI Taxonomy" id="109280"/>
    <lineage>
        <taxon>Eukaryota</taxon>
        <taxon>Metazoa</taxon>
        <taxon>Chordata</taxon>
        <taxon>Craniata</taxon>
        <taxon>Vertebrata</taxon>
        <taxon>Euteleostomi</taxon>
        <taxon>Actinopterygii</taxon>
        <taxon>Neopterygii</taxon>
        <taxon>Teleostei</taxon>
        <taxon>Neoteleostei</taxon>
        <taxon>Acanthomorphata</taxon>
        <taxon>Syngnathiaria</taxon>
        <taxon>Syngnathiformes</taxon>
        <taxon>Syngnathoidei</taxon>
        <taxon>Syngnathidae</taxon>
        <taxon>Hippocampus</taxon>
    </lineage>
</organism>
<dbReference type="SMART" id="SM00848">
    <property type="entry name" value="Inhibitor_I29"/>
    <property type="match status" value="1"/>
</dbReference>
<reference evidence="2" key="2">
    <citation type="submission" date="2025-09" db="UniProtKB">
        <authorList>
            <consortium name="Ensembl"/>
        </authorList>
    </citation>
    <scope>IDENTIFICATION</scope>
</reference>
<dbReference type="Proteomes" id="UP000264820">
    <property type="component" value="Unplaced"/>
</dbReference>
<dbReference type="Gene3D" id="1.10.287.2250">
    <property type="match status" value="1"/>
</dbReference>
<accession>A0A3Q2YBB2</accession>
<name>A0A3Q2YBB2_HIPCM</name>
<dbReference type="InterPro" id="IPR013201">
    <property type="entry name" value="Prot_inhib_I29"/>
</dbReference>
<evidence type="ECO:0000259" key="1">
    <source>
        <dbReference type="SMART" id="SM00848"/>
    </source>
</evidence>
<dbReference type="AlphaFoldDB" id="A0A3Q2YBB2"/>